<dbReference type="Gene3D" id="2.30.42.10">
    <property type="match status" value="1"/>
</dbReference>
<dbReference type="InterPro" id="IPR036034">
    <property type="entry name" value="PDZ_sf"/>
</dbReference>
<dbReference type="PROSITE" id="PS50106">
    <property type="entry name" value="PDZ"/>
    <property type="match status" value="1"/>
</dbReference>
<dbReference type="Proteomes" id="UP000887565">
    <property type="component" value="Unplaced"/>
</dbReference>
<proteinExistence type="predicted"/>
<keyword evidence="2" id="KW-1185">Reference proteome</keyword>
<organism evidence="2 3">
    <name type="scientific">Romanomermis culicivorax</name>
    <name type="common">Nematode worm</name>
    <dbReference type="NCBI Taxonomy" id="13658"/>
    <lineage>
        <taxon>Eukaryota</taxon>
        <taxon>Metazoa</taxon>
        <taxon>Ecdysozoa</taxon>
        <taxon>Nematoda</taxon>
        <taxon>Enoplea</taxon>
        <taxon>Dorylaimia</taxon>
        <taxon>Mermithida</taxon>
        <taxon>Mermithoidea</taxon>
        <taxon>Mermithidae</taxon>
        <taxon>Romanomermis</taxon>
    </lineage>
</organism>
<protein>
    <submittedName>
        <fullName evidence="3">PDZ domain-containing protein</fullName>
    </submittedName>
</protein>
<dbReference type="WBParaSite" id="nRc.2.0.1.t07246-RA">
    <property type="protein sequence ID" value="nRc.2.0.1.t07246-RA"/>
    <property type="gene ID" value="nRc.2.0.1.g07246"/>
</dbReference>
<evidence type="ECO:0000259" key="1">
    <source>
        <dbReference type="PROSITE" id="PS50106"/>
    </source>
</evidence>
<name>A0A915HZG4_ROMCU</name>
<evidence type="ECO:0000313" key="2">
    <source>
        <dbReference type="Proteomes" id="UP000887565"/>
    </source>
</evidence>
<dbReference type="InterPro" id="IPR001478">
    <property type="entry name" value="PDZ"/>
</dbReference>
<feature type="domain" description="PDZ" evidence="1">
    <location>
        <begin position="11"/>
        <end position="88"/>
    </location>
</feature>
<dbReference type="AlphaFoldDB" id="A0A915HZG4"/>
<accession>A0A915HZG4</accession>
<reference evidence="3" key="1">
    <citation type="submission" date="2022-11" db="UniProtKB">
        <authorList>
            <consortium name="WormBaseParasite"/>
        </authorList>
    </citation>
    <scope>IDENTIFICATION</scope>
</reference>
<evidence type="ECO:0000313" key="3">
    <source>
        <dbReference type="WBParaSite" id="nRc.2.0.1.t07246-RA"/>
    </source>
</evidence>
<sequence length="190" mass="21873">MTDVPKWRNFVVKFPTDAHKRLGLRVSSRNGRVYVTTVEPWGMGALVGVQVFDRISRVNKLKVRTKWECEEAIEKFAREVDVVVLDMRRKMQLQGEAEACSSKKIPLPLSTFAKDKNVPLVRKLGYQSFCGPEDEKLKIGDPRYGLSKPVAPEDIRHILQTKIQSILDDFENYDSKPSVRSPKSWLKNLW</sequence>
<dbReference type="SUPFAM" id="SSF50156">
    <property type="entry name" value="PDZ domain-like"/>
    <property type="match status" value="1"/>
</dbReference>